<feature type="transmembrane region" description="Helical" evidence="8">
    <location>
        <begin position="12"/>
        <end position="31"/>
    </location>
</feature>
<keyword evidence="5 7" id="KW-0479">Metal-binding</keyword>
<dbReference type="GO" id="GO:0004497">
    <property type="term" value="F:monooxygenase activity"/>
    <property type="evidence" value="ECO:0007669"/>
    <property type="project" value="InterPro"/>
</dbReference>
<evidence type="ECO:0000256" key="1">
    <source>
        <dbReference type="ARBA" id="ARBA00001971"/>
    </source>
</evidence>
<dbReference type="Gene3D" id="1.10.630.10">
    <property type="entry name" value="Cytochrome P450"/>
    <property type="match status" value="1"/>
</dbReference>
<comment type="cofactor">
    <cofactor evidence="1 7">
        <name>heme</name>
        <dbReference type="ChEBI" id="CHEBI:30413"/>
    </cofactor>
</comment>
<organism evidence="9 10">
    <name type="scientific">Lasiodiplodia theobromae</name>
    <dbReference type="NCBI Taxonomy" id="45133"/>
    <lineage>
        <taxon>Eukaryota</taxon>
        <taxon>Fungi</taxon>
        <taxon>Dikarya</taxon>
        <taxon>Ascomycota</taxon>
        <taxon>Pezizomycotina</taxon>
        <taxon>Dothideomycetes</taxon>
        <taxon>Dothideomycetes incertae sedis</taxon>
        <taxon>Botryosphaeriales</taxon>
        <taxon>Botryosphaeriaceae</taxon>
        <taxon>Lasiodiplodia</taxon>
    </lineage>
</organism>
<dbReference type="EMBL" id="VCHE01000081">
    <property type="protein sequence ID" value="KAB2572319.1"/>
    <property type="molecule type" value="Genomic_DNA"/>
</dbReference>
<accession>A0A5N5D3R2</accession>
<feature type="binding site" description="axial binding residue" evidence="7">
    <location>
        <position position="483"/>
    </location>
    <ligand>
        <name>heme</name>
        <dbReference type="ChEBI" id="CHEBI:30413"/>
    </ligand>
    <ligandPart>
        <name>Fe</name>
        <dbReference type="ChEBI" id="CHEBI:18248"/>
    </ligandPart>
</feature>
<reference evidence="9 10" key="1">
    <citation type="journal article" date="2019" name="Sci. Rep.">
        <title>A multi-omics analysis of the grapevine pathogen Lasiodiplodia theobromae reveals that temperature affects the expression of virulence- and pathogenicity-related genes.</title>
        <authorList>
            <person name="Felix C."/>
            <person name="Meneses R."/>
            <person name="Goncalves M.F.M."/>
            <person name="Tilleman L."/>
            <person name="Duarte A.S."/>
            <person name="Jorrin-Novo J.V."/>
            <person name="Van de Peer Y."/>
            <person name="Deforce D."/>
            <person name="Van Nieuwerburgh F."/>
            <person name="Esteves A.C."/>
            <person name="Alves A."/>
        </authorList>
    </citation>
    <scope>NUCLEOTIDE SEQUENCE [LARGE SCALE GENOMIC DNA]</scope>
    <source>
        <strain evidence="9 10">LA-SOL3</strain>
    </source>
</reference>
<dbReference type="PRINTS" id="PR00465">
    <property type="entry name" value="EP450IV"/>
</dbReference>
<feature type="transmembrane region" description="Helical" evidence="8">
    <location>
        <begin position="43"/>
        <end position="65"/>
    </location>
</feature>
<keyword evidence="10" id="KW-1185">Reference proteome</keyword>
<keyword evidence="6 7" id="KW-0408">Iron</keyword>
<keyword evidence="7" id="KW-0349">Heme</keyword>
<keyword evidence="8" id="KW-1133">Transmembrane helix</keyword>
<evidence type="ECO:0000256" key="4">
    <source>
        <dbReference type="ARBA" id="ARBA00022516"/>
    </source>
</evidence>
<dbReference type="GO" id="GO:0016705">
    <property type="term" value="F:oxidoreductase activity, acting on paired donors, with incorporation or reduction of molecular oxygen"/>
    <property type="evidence" value="ECO:0007669"/>
    <property type="project" value="InterPro"/>
</dbReference>
<dbReference type="InterPro" id="IPR002403">
    <property type="entry name" value="Cyt_P450_E_grp-IV"/>
</dbReference>
<keyword evidence="8" id="KW-0812">Transmembrane</keyword>
<sequence length="542" mass="60277">MDTPQTAGGAGLSYTKVLAAVFVAAIAFRLLSGPKRDRVMPTWIPIEIFIASTCLMADGVALKLLSLFRRYGGSLFGITSQHQVIHNLKGVERLFAQPFHTLDHEPVGYTITIRVFGGEDSKEMRDALNRCKKDLFAAVEKGFVNESASLEMIQRADVGTKTYNLITFSSDPAELNPWERSANHKLIQPETSTQPGIVEAGLESLIRNFGTSVAIPLLYGSDFLKRNPQLIDDFWKFDGEVFPLRMIGIPEWAPIKSLQEGLAARSRVLQALYALYERIDKHIQGESLDCDMSDVGQVALDRCKAYSAQNVSYRHRGDIDMGLLWGQNANTQPLIYWFVVYVYATPGLLADIRAEIAPHVHLTTDPSSSGHAPRISKIDYPALSRDCPLLKSAYLETFRLANEPSCLRYVGRDLTVADGDIEHRLRQGTYITVPLGINQRSADVYQDPSKFVPERFIETDEVSGKRVARYGPLKPWGMGTGICKGRTFAEKEILGVVASVASLWDFEPADGSAWRVPDMKPGTGVMRPVKDIRIRAKRRVVA</sequence>
<name>A0A5N5D3R2_9PEZI</name>
<dbReference type="OrthoDB" id="3366823at2759"/>
<evidence type="ECO:0000256" key="2">
    <source>
        <dbReference type="ARBA" id="ARBA00004389"/>
    </source>
</evidence>
<evidence type="ECO:0000256" key="5">
    <source>
        <dbReference type="ARBA" id="ARBA00022723"/>
    </source>
</evidence>
<comment type="caution">
    <text evidence="9">The sequence shown here is derived from an EMBL/GenBank/DDBJ whole genome shotgun (WGS) entry which is preliminary data.</text>
</comment>
<evidence type="ECO:0000256" key="6">
    <source>
        <dbReference type="ARBA" id="ARBA00023004"/>
    </source>
</evidence>
<comment type="subcellular location">
    <subcellularLocation>
        <location evidence="2">Endoplasmic reticulum membrane</location>
        <topology evidence="2">Single-pass membrane protein</topology>
    </subcellularLocation>
</comment>
<dbReference type="CDD" id="cd11040">
    <property type="entry name" value="CYP7_CYP8-like"/>
    <property type="match status" value="1"/>
</dbReference>
<comment type="similarity">
    <text evidence="3">Belongs to the cytochrome P450 family.</text>
</comment>
<dbReference type="GO" id="GO:0005506">
    <property type="term" value="F:iron ion binding"/>
    <property type="evidence" value="ECO:0007669"/>
    <property type="project" value="InterPro"/>
</dbReference>
<proteinExistence type="inferred from homology"/>
<evidence type="ECO:0000313" key="9">
    <source>
        <dbReference type="EMBL" id="KAB2572319.1"/>
    </source>
</evidence>
<dbReference type="InterPro" id="IPR001128">
    <property type="entry name" value="Cyt_P450"/>
</dbReference>
<dbReference type="PANTHER" id="PTHR24306">
    <property type="match status" value="1"/>
</dbReference>
<gene>
    <name evidence="9" type="primary">Cyp7b1</name>
    <name evidence="9" type="ORF">DBV05_g9025</name>
</gene>
<dbReference type="GO" id="GO:0005789">
    <property type="term" value="C:endoplasmic reticulum membrane"/>
    <property type="evidence" value="ECO:0007669"/>
    <property type="project" value="UniProtKB-SubCell"/>
</dbReference>
<dbReference type="AlphaFoldDB" id="A0A5N5D3R2"/>
<dbReference type="Proteomes" id="UP000325902">
    <property type="component" value="Unassembled WGS sequence"/>
</dbReference>
<keyword evidence="4" id="KW-0444">Lipid biosynthesis</keyword>
<dbReference type="Pfam" id="PF00067">
    <property type="entry name" value="p450"/>
    <property type="match status" value="1"/>
</dbReference>
<keyword evidence="4" id="KW-0443">Lipid metabolism</keyword>
<evidence type="ECO:0000256" key="7">
    <source>
        <dbReference type="PIRSR" id="PIRSR602403-1"/>
    </source>
</evidence>
<keyword evidence="8" id="KW-0472">Membrane</keyword>
<evidence type="ECO:0000313" key="10">
    <source>
        <dbReference type="Proteomes" id="UP000325902"/>
    </source>
</evidence>
<evidence type="ECO:0000256" key="8">
    <source>
        <dbReference type="SAM" id="Phobius"/>
    </source>
</evidence>
<dbReference type="GO" id="GO:0020037">
    <property type="term" value="F:heme binding"/>
    <property type="evidence" value="ECO:0007669"/>
    <property type="project" value="InterPro"/>
</dbReference>
<dbReference type="SUPFAM" id="SSF48264">
    <property type="entry name" value="Cytochrome P450"/>
    <property type="match status" value="1"/>
</dbReference>
<dbReference type="PANTHER" id="PTHR24306:SF8">
    <property type="entry name" value="P450, PUTATIVE (EUROFUNG)-RELATED"/>
    <property type="match status" value="1"/>
</dbReference>
<protein>
    <submittedName>
        <fullName evidence="9">25-hydroxycholesterol 7-alpha-hydroxylase</fullName>
    </submittedName>
</protein>
<evidence type="ECO:0000256" key="3">
    <source>
        <dbReference type="ARBA" id="ARBA00010617"/>
    </source>
</evidence>
<dbReference type="InterPro" id="IPR036396">
    <property type="entry name" value="Cyt_P450_sf"/>
</dbReference>